<evidence type="ECO:0000313" key="6">
    <source>
        <dbReference type="Proteomes" id="UP000787156"/>
    </source>
</evidence>
<dbReference type="Proteomes" id="UP000787156">
    <property type="component" value="Unassembled WGS sequence"/>
</dbReference>
<evidence type="ECO:0000256" key="4">
    <source>
        <dbReference type="SAM" id="Phobius"/>
    </source>
</evidence>
<evidence type="ECO:0000256" key="3">
    <source>
        <dbReference type="RuleBase" id="RU000389"/>
    </source>
</evidence>
<dbReference type="InterPro" id="IPR045584">
    <property type="entry name" value="Pilin-like"/>
</dbReference>
<keyword evidence="4" id="KW-0472">Membrane</keyword>
<keyword evidence="3" id="KW-0281">Fimbrium</keyword>
<organism evidence="5 6">
    <name type="scientific">Acinetobacter lwoffii</name>
    <dbReference type="NCBI Taxonomy" id="28090"/>
    <lineage>
        <taxon>Bacteria</taxon>
        <taxon>Pseudomonadati</taxon>
        <taxon>Pseudomonadota</taxon>
        <taxon>Gammaproteobacteria</taxon>
        <taxon>Moraxellales</taxon>
        <taxon>Moraxellaceae</taxon>
        <taxon>Acinetobacter</taxon>
    </lineage>
</organism>
<sequence length="151" mass="15420">MNTMQKGFTLIELMIVVAIIGILAAIAIPAYQDYTTRAKVTEVMNYAAAAKSAVSECLSSTGDTTKCDTNAEAGLEEAASLTSPYVTSVTVGTGGSITALIKGTNATSGTVTLDGASLVLSPTLSNAGVAWDCKISDSALNKFVPQTCRGT</sequence>
<reference evidence="5" key="1">
    <citation type="journal article" date="2021" name="PeerJ">
        <title>Extensive microbial diversity within the chicken gut microbiome revealed by metagenomics and culture.</title>
        <authorList>
            <person name="Gilroy R."/>
            <person name="Ravi A."/>
            <person name="Getino M."/>
            <person name="Pursley I."/>
            <person name="Horton D.L."/>
            <person name="Alikhan N.F."/>
            <person name="Baker D."/>
            <person name="Gharbi K."/>
            <person name="Hall N."/>
            <person name="Watson M."/>
            <person name="Adriaenssens E.M."/>
            <person name="Foster-Nyarko E."/>
            <person name="Jarju S."/>
            <person name="Secka A."/>
            <person name="Antonio M."/>
            <person name="Oren A."/>
            <person name="Chaudhuri R.R."/>
            <person name="La Ragione R."/>
            <person name="Hildebrand F."/>
            <person name="Pallen M.J."/>
        </authorList>
    </citation>
    <scope>NUCLEOTIDE SEQUENCE</scope>
    <source>
        <strain evidence="5">CHK135-1449</strain>
    </source>
</reference>
<dbReference type="PANTHER" id="PTHR30093">
    <property type="entry name" value="GENERAL SECRETION PATHWAY PROTEIN G"/>
    <property type="match status" value="1"/>
</dbReference>
<dbReference type="AlphaFoldDB" id="A0A9D2UQF7"/>
<dbReference type="GO" id="GO:0009289">
    <property type="term" value="C:pilus"/>
    <property type="evidence" value="ECO:0007669"/>
    <property type="project" value="InterPro"/>
</dbReference>
<protein>
    <submittedName>
        <fullName evidence="5">Pilin</fullName>
    </submittedName>
</protein>
<proteinExistence type="inferred from homology"/>
<dbReference type="InterPro" id="IPR012902">
    <property type="entry name" value="N_methyl_site"/>
</dbReference>
<accession>A0A9D2UQF7</accession>
<dbReference type="Gene3D" id="3.30.700.10">
    <property type="entry name" value="Glycoprotein, Type 4 Pilin"/>
    <property type="match status" value="1"/>
</dbReference>
<name>A0A9D2UQF7_ACILW</name>
<comment type="caution">
    <text evidence="5">The sequence shown here is derived from an EMBL/GenBank/DDBJ whole genome shotgun (WGS) entry which is preliminary data.</text>
</comment>
<evidence type="ECO:0000256" key="2">
    <source>
        <dbReference type="ARBA" id="ARBA00022481"/>
    </source>
</evidence>
<dbReference type="GO" id="GO:0007155">
    <property type="term" value="P:cell adhesion"/>
    <property type="evidence" value="ECO:0007669"/>
    <property type="project" value="InterPro"/>
</dbReference>
<feature type="transmembrane region" description="Helical" evidence="4">
    <location>
        <begin position="7"/>
        <end position="31"/>
    </location>
</feature>
<dbReference type="PROSITE" id="PS00409">
    <property type="entry name" value="PROKAR_NTER_METHYL"/>
    <property type="match status" value="1"/>
</dbReference>
<evidence type="ECO:0000256" key="1">
    <source>
        <dbReference type="ARBA" id="ARBA00005233"/>
    </source>
</evidence>
<evidence type="ECO:0000313" key="5">
    <source>
        <dbReference type="EMBL" id="HJF26759.1"/>
    </source>
</evidence>
<dbReference type="PANTHER" id="PTHR30093:SF34">
    <property type="entry name" value="PREPILIN PEPTIDASE-DEPENDENT PROTEIN D"/>
    <property type="match status" value="1"/>
</dbReference>
<dbReference type="SUPFAM" id="SSF54523">
    <property type="entry name" value="Pili subunits"/>
    <property type="match status" value="1"/>
</dbReference>
<dbReference type="InterPro" id="IPR001082">
    <property type="entry name" value="Pilin"/>
</dbReference>
<dbReference type="Pfam" id="PF00114">
    <property type="entry name" value="Pilin"/>
    <property type="match status" value="1"/>
</dbReference>
<dbReference type="Pfam" id="PF07963">
    <property type="entry name" value="N_methyl"/>
    <property type="match status" value="1"/>
</dbReference>
<comment type="similarity">
    <text evidence="1 3">Belongs to the N-Me-Phe pilin family.</text>
</comment>
<dbReference type="NCBIfam" id="TIGR02532">
    <property type="entry name" value="IV_pilin_GFxxxE"/>
    <property type="match status" value="1"/>
</dbReference>
<keyword evidence="2" id="KW-0488">Methylation</keyword>
<dbReference type="EMBL" id="DYWX01000009">
    <property type="protein sequence ID" value="HJF26759.1"/>
    <property type="molecule type" value="Genomic_DNA"/>
</dbReference>
<reference evidence="5" key="2">
    <citation type="submission" date="2021-09" db="EMBL/GenBank/DDBJ databases">
        <authorList>
            <person name="Gilroy R."/>
        </authorList>
    </citation>
    <scope>NUCLEOTIDE SEQUENCE</scope>
    <source>
        <strain evidence="5">CHK135-1449</strain>
    </source>
</reference>
<keyword evidence="4" id="KW-0812">Transmembrane</keyword>
<gene>
    <name evidence="5" type="ORF">K8V79_00630</name>
</gene>
<keyword evidence="4" id="KW-1133">Transmembrane helix</keyword>